<evidence type="ECO:0000256" key="2">
    <source>
        <dbReference type="ARBA" id="ARBA00023015"/>
    </source>
</evidence>
<keyword evidence="5" id="KW-0539">Nucleus</keyword>
<dbReference type="InterPro" id="IPR001138">
    <property type="entry name" value="Zn2Cys6_DnaBD"/>
</dbReference>
<keyword evidence="3" id="KW-0238">DNA-binding</keyword>
<evidence type="ECO:0000313" key="8">
    <source>
        <dbReference type="EMBL" id="USW55297.1"/>
    </source>
</evidence>
<keyword evidence="4" id="KW-0804">Transcription</keyword>
<evidence type="ECO:0000256" key="3">
    <source>
        <dbReference type="ARBA" id="ARBA00023125"/>
    </source>
</evidence>
<dbReference type="CDD" id="cd12148">
    <property type="entry name" value="fungal_TF_MHR"/>
    <property type="match status" value="1"/>
</dbReference>
<dbReference type="OrthoDB" id="424974at2759"/>
<protein>
    <recommendedName>
        <fullName evidence="7">Zn(2)-C6 fungal-type domain-containing protein</fullName>
    </recommendedName>
</protein>
<evidence type="ECO:0000313" key="9">
    <source>
        <dbReference type="Proteomes" id="UP001056384"/>
    </source>
</evidence>
<dbReference type="PROSITE" id="PS50048">
    <property type="entry name" value="ZN2_CY6_FUNGAL_2"/>
    <property type="match status" value="1"/>
</dbReference>
<dbReference type="PROSITE" id="PS00463">
    <property type="entry name" value="ZN2_CY6_FUNGAL_1"/>
    <property type="match status" value="1"/>
</dbReference>
<keyword evidence="1" id="KW-0479">Metal-binding</keyword>
<dbReference type="PANTHER" id="PTHR47424">
    <property type="entry name" value="REGULATORY PROTEIN GAL4"/>
    <property type="match status" value="1"/>
</dbReference>
<feature type="compositionally biased region" description="Low complexity" evidence="6">
    <location>
        <begin position="89"/>
        <end position="98"/>
    </location>
</feature>
<sequence>MEGTGPVQAIQPDQHAFQSEDNSQADLPPPQKRQRVSQACGPCRDRKTRCDGRQPICRACETRGVSGTCNFDYVRRRQSRTSGVSGAHASPQQAPSSSRPDSERNHAAAQALSDLGQPRDKLHTQQSSHAPVTPISGALHPSNGTSSAPLGGVGQFQPAWRPTARADGLATLADGNDGSLYGPSSTVAFLRHVMPNQSGTVTPAEHNLSDTDVKARTTAPVPDRQLPRTDGLAVLPRRRQADNFLYCYWEFIHPLFPVLHRPSFLRKYEALWTEADREVNKGNESEVEDATFTSTLNLVFAVGCKFSGLVDATQKSSVADDFFQRSRQSYAYDILDSTSISAVQMLVLTGVYLQSTQHASRCWNSVGLAIRMAQSLGLHVDHNGRHPMSQVEQQMRRRIWHTCVHLDRLLSMTFGRPSMIDKDIDVPVPALIDDEYLAERGIGKQSEGVPSRLGLFVSSSPLLELLEEILERFYRQTNSFKTPSGLLDTADLVTPVLGLNRKLDEFAETVPDYLRVFNTGGTAGRNEDHLQLQQQVLYSRFLYVRLLSLRPVLLAATKRHSRPPTSYSLDDDVIRSCCSRCVTTACQLVDVIHDNINTLYRSPGWHSVYFTFAAAMVLLASWKVNDLQVRADGDSRERAWSRCLAIFEHYENQIHSAEHAMKILKSLKAQIFQSHNAQSSTAMNPTLDLPAPLDPALRSTPRTNGATPATMDLYPGLNLEDPNLFSTDNISEAWYGQQLINLDWLEIPQLYG</sequence>
<feature type="region of interest" description="Disordered" evidence="6">
    <location>
        <begin position="1"/>
        <end position="50"/>
    </location>
</feature>
<reference evidence="8" key="1">
    <citation type="submission" date="2022-06" db="EMBL/GenBank/DDBJ databases">
        <title>Complete genome sequences of two strains of the flax pathogen Septoria linicola.</title>
        <authorList>
            <person name="Lapalu N."/>
            <person name="Simon A."/>
            <person name="Demenou B."/>
            <person name="Paumier D."/>
            <person name="Guillot M.-P."/>
            <person name="Gout L."/>
            <person name="Valade R."/>
        </authorList>
    </citation>
    <scope>NUCLEOTIDE SEQUENCE</scope>
    <source>
        <strain evidence="8">SE15195</strain>
    </source>
</reference>
<gene>
    <name evidence="8" type="ORF">Slin15195_G086160</name>
</gene>
<dbReference type="AlphaFoldDB" id="A0A9Q9AT23"/>
<dbReference type="InterPro" id="IPR051127">
    <property type="entry name" value="Fungal_SecMet_Regulators"/>
</dbReference>
<feature type="compositionally biased region" description="Polar residues" evidence="6">
    <location>
        <begin position="16"/>
        <end position="25"/>
    </location>
</feature>
<dbReference type="InterPro" id="IPR007219">
    <property type="entry name" value="XnlR_reg_dom"/>
</dbReference>
<dbReference type="CDD" id="cd00067">
    <property type="entry name" value="GAL4"/>
    <property type="match status" value="1"/>
</dbReference>
<dbReference type="GO" id="GO:0008270">
    <property type="term" value="F:zinc ion binding"/>
    <property type="evidence" value="ECO:0007669"/>
    <property type="project" value="InterPro"/>
</dbReference>
<dbReference type="GO" id="GO:0000435">
    <property type="term" value="P:positive regulation of transcription from RNA polymerase II promoter by galactose"/>
    <property type="evidence" value="ECO:0007669"/>
    <property type="project" value="TreeGrafter"/>
</dbReference>
<feature type="domain" description="Zn(2)-C6 fungal-type" evidence="7">
    <location>
        <begin position="39"/>
        <end position="71"/>
    </location>
</feature>
<dbReference type="GO" id="GO:0000978">
    <property type="term" value="F:RNA polymerase II cis-regulatory region sequence-specific DNA binding"/>
    <property type="evidence" value="ECO:0007669"/>
    <property type="project" value="TreeGrafter"/>
</dbReference>
<evidence type="ECO:0000256" key="5">
    <source>
        <dbReference type="ARBA" id="ARBA00023242"/>
    </source>
</evidence>
<name>A0A9Q9AT23_9PEZI</name>
<accession>A0A9Q9AT23</accession>
<evidence type="ECO:0000256" key="4">
    <source>
        <dbReference type="ARBA" id="ARBA00023163"/>
    </source>
</evidence>
<dbReference type="EMBL" id="CP099424">
    <property type="protein sequence ID" value="USW55297.1"/>
    <property type="molecule type" value="Genomic_DNA"/>
</dbReference>
<dbReference type="SUPFAM" id="SSF57701">
    <property type="entry name" value="Zn2/Cys6 DNA-binding domain"/>
    <property type="match status" value="1"/>
</dbReference>
<evidence type="ECO:0000256" key="6">
    <source>
        <dbReference type="SAM" id="MobiDB-lite"/>
    </source>
</evidence>
<proteinExistence type="predicted"/>
<dbReference type="SMART" id="SM00906">
    <property type="entry name" value="Fungal_trans"/>
    <property type="match status" value="1"/>
</dbReference>
<organism evidence="8 9">
    <name type="scientific">Septoria linicola</name>
    <dbReference type="NCBI Taxonomy" id="215465"/>
    <lineage>
        <taxon>Eukaryota</taxon>
        <taxon>Fungi</taxon>
        <taxon>Dikarya</taxon>
        <taxon>Ascomycota</taxon>
        <taxon>Pezizomycotina</taxon>
        <taxon>Dothideomycetes</taxon>
        <taxon>Dothideomycetidae</taxon>
        <taxon>Mycosphaerellales</taxon>
        <taxon>Mycosphaerellaceae</taxon>
        <taxon>Septoria</taxon>
    </lineage>
</organism>
<dbReference type="GO" id="GO:0000981">
    <property type="term" value="F:DNA-binding transcription factor activity, RNA polymerase II-specific"/>
    <property type="evidence" value="ECO:0007669"/>
    <property type="project" value="InterPro"/>
</dbReference>
<dbReference type="InterPro" id="IPR036864">
    <property type="entry name" value="Zn2-C6_fun-type_DNA-bd_sf"/>
</dbReference>
<dbReference type="GO" id="GO:0005634">
    <property type="term" value="C:nucleus"/>
    <property type="evidence" value="ECO:0007669"/>
    <property type="project" value="TreeGrafter"/>
</dbReference>
<evidence type="ECO:0000256" key="1">
    <source>
        <dbReference type="ARBA" id="ARBA00022723"/>
    </source>
</evidence>
<dbReference type="Proteomes" id="UP001056384">
    <property type="component" value="Chromosome 7"/>
</dbReference>
<dbReference type="PANTHER" id="PTHR47424:SF3">
    <property type="entry name" value="REGULATORY PROTEIN GAL4"/>
    <property type="match status" value="1"/>
</dbReference>
<dbReference type="Gene3D" id="4.10.240.10">
    <property type="entry name" value="Zn(2)-C6 fungal-type DNA-binding domain"/>
    <property type="match status" value="1"/>
</dbReference>
<dbReference type="Pfam" id="PF00172">
    <property type="entry name" value="Zn_clus"/>
    <property type="match status" value="1"/>
</dbReference>
<keyword evidence="2" id="KW-0805">Transcription regulation</keyword>
<dbReference type="SMART" id="SM00066">
    <property type="entry name" value="GAL4"/>
    <property type="match status" value="1"/>
</dbReference>
<dbReference type="GO" id="GO:0006351">
    <property type="term" value="P:DNA-templated transcription"/>
    <property type="evidence" value="ECO:0007669"/>
    <property type="project" value="InterPro"/>
</dbReference>
<evidence type="ECO:0000259" key="7">
    <source>
        <dbReference type="PROSITE" id="PS50048"/>
    </source>
</evidence>
<dbReference type="Pfam" id="PF04082">
    <property type="entry name" value="Fungal_trans"/>
    <property type="match status" value="1"/>
</dbReference>
<feature type="region of interest" description="Disordered" evidence="6">
    <location>
        <begin position="80"/>
        <end position="158"/>
    </location>
</feature>
<keyword evidence="9" id="KW-1185">Reference proteome</keyword>